<evidence type="ECO:0000256" key="8">
    <source>
        <dbReference type="SAM" id="SignalP"/>
    </source>
</evidence>
<dbReference type="Pfam" id="PF13290">
    <property type="entry name" value="CHB_HEX_C_1"/>
    <property type="match status" value="1"/>
</dbReference>
<dbReference type="GO" id="GO:0005615">
    <property type="term" value="C:extracellular space"/>
    <property type="evidence" value="ECO:0007669"/>
    <property type="project" value="TreeGrafter"/>
</dbReference>
<dbReference type="GO" id="GO:0006508">
    <property type="term" value="P:proteolysis"/>
    <property type="evidence" value="ECO:0007669"/>
    <property type="project" value="UniProtKB-KW"/>
</dbReference>
<keyword evidence="6" id="KW-0482">Metalloprotease</keyword>
<dbReference type="OrthoDB" id="5240362at2"/>
<comment type="caution">
    <text evidence="10">The sequence shown here is derived from an EMBL/GenBank/DDBJ whole genome shotgun (WGS) entry which is preliminary data.</text>
</comment>
<dbReference type="PANTHER" id="PTHR11705:SF143">
    <property type="entry name" value="SLL0236 PROTEIN"/>
    <property type="match status" value="1"/>
</dbReference>
<keyword evidence="5" id="KW-0862">Zinc</keyword>
<evidence type="ECO:0000256" key="2">
    <source>
        <dbReference type="ARBA" id="ARBA00005988"/>
    </source>
</evidence>
<dbReference type="InterPro" id="IPR000834">
    <property type="entry name" value="Peptidase_M14"/>
</dbReference>
<evidence type="ECO:0000256" key="4">
    <source>
        <dbReference type="ARBA" id="ARBA00022801"/>
    </source>
</evidence>
<keyword evidence="3" id="KW-0645">Protease</keyword>
<evidence type="ECO:0000256" key="7">
    <source>
        <dbReference type="PROSITE-ProRule" id="PRU01379"/>
    </source>
</evidence>
<proteinExistence type="inferred from homology"/>
<keyword evidence="8" id="KW-0732">Signal</keyword>
<dbReference type="GO" id="GO:0004181">
    <property type="term" value="F:metallocarboxypeptidase activity"/>
    <property type="evidence" value="ECO:0007669"/>
    <property type="project" value="InterPro"/>
</dbReference>
<dbReference type="SMART" id="SM00631">
    <property type="entry name" value="Zn_pept"/>
    <property type="match status" value="1"/>
</dbReference>
<evidence type="ECO:0000256" key="3">
    <source>
        <dbReference type="ARBA" id="ARBA00022670"/>
    </source>
</evidence>
<feature type="signal peptide" evidence="8">
    <location>
        <begin position="1"/>
        <end position="25"/>
    </location>
</feature>
<gene>
    <name evidence="10" type="ORF">C8N24_3383</name>
</gene>
<evidence type="ECO:0000313" key="11">
    <source>
        <dbReference type="Proteomes" id="UP000278962"/>
    </source>
</evidence>
<evidence type="ECO:0000256" key="1">
    <source>
        <dbReference type="ARBA" id="ARBA00001947"/>
    </source>
</evidence>
<dbReference type="InterPro" id="IPR059177">
    <property type="entry name" value="GH29D-like_dom"/>
</dbReference>
<evidence type="ECO:0000313" key="10">
    <source>
        <dbReference type="EMBL" id="RKQ93515.1"/>
    </source>
</evidence>
<dbReference type="Pfam" id="PF00246">
    <property type="entry name" value="Peptidase_M14"/>
    <property type="match status" value="1"/>
</dbReference>
<evidence type="ECO:0000259" key="9">
    <source>
        <dbReference type="PROSITE" id="PS52035"/>
    </source>
</evidence>
<accession>A0A660LH27</accession>
<sequence length="1093" mass="115992">MVGRTSLAAVFASALLLSGGGLAYADTDFPDADASLIEVHVGSESDIDALIDDGFDLAEYKRVESANDIVVAIDAVPAEIGQLKQRGFKIGRTIETPEHREAIAAARDAQRELDSRTAEYAENGVPKTRSAVAQPGETVIQRANKFTNYAGTFLYVEAHNKAIQRVAGSNTQFTGPTLQMAYAGADGNFVPADTAMPRFIDTDTTPDEYLYNRQLIRLTGAAANIPASQMTVRVAASTGSVDTFKVTEWLGSSLPPHVAGYQQGFFTRYQDPTENRAQLDKLAAEFPNLVTAVNLPNLTNGYQRKSQAILSGTSGIGVAPPAVYGAPIAESTGEITAAAPVASIPFNGTAGQRIFATVDGIPGGSTDFIFTLKSPTGAVISGPIDTGTSPEFITNLNLPVTGTYTFEVSGYDGDLGDFTFKVQPVQVSSAEAANGAVVLTSKDWGHQGGDQITAEVKAAATANAPLSVAVTGKDIVVTLATNESGAAVSTAKQVVDAINASPAATALVSATTYRNNAGAGIVQPRAKVNLDDFLNAPAHVARGPFQQRVYRIGSVRDGSKVGVFLYCQQHAREWTTGLSCVETAERLVKNYATDPDTKKLLDQVEVFVLPNVNPDGGHYSMYDYASQRRNMTNHCADSLGVSDPAARNAWGVDLNRNNGEYSLFDGYAGASPSCTSDVYAGPGEYSEPEIKNEKWVADTFPNIKFANNIHSFGGYFMWAPGSYKDDGMRTTAPAPNIGIEKYFFEAGEKILTRIKEYRNTVILPERTGPIADVLYSAAGNSADDQWYRKGIISYSFETGADRFISTTSGTAQIPTGFQPCFAGPGTYGGSNTQFGYPICDDYPVLLNEGRDQAMEFASGNFGMVESAYDYAMDTTPPKTSVEVSAEKGTFPVNFKFNWDDEAAVIHYTTDGSTPTLSSPTYNAQRARGLGEVLQLTKLGENLIKWIAVDIKGNQSAVQTKRVLVGATEETGTVGGTVPATLSLTLGAPATFPTFTPGVAREYTATTDATVTSTAGDATLSVADPSTTNTGKLVNGAFALAQPLQGLGVIKTWTGPTSNEKVTVTFKQAIGANDPLRTGTYSKTLTYTLSTTNP</sequence>
<keyword evidence="11" id="KW-1185">Reference proteome</keyword>
<dbReference type="RefSeq" id="WP_147447841.1">
    <property type="nucleotide sequence ID" value="NZ_RBIL01000001.1"/>
</dbReference>
<feature type="active site" description="Proton donor/acceptor" evidence="7">
    <location>
        <position position="797"/>
    </location>
</feature>
<organism evidence="10 11">
    <name type="scientific">Solirubrobacter pauli</name>
    <dbReference type="NCBI Taxonomy" id="166793"/>
    <lineage>
        <taxon>Bacteria</taxon>
        <taxon>Bacillati</taxon>
        <taxon>Actinomycetota</taxon>
        <taxon>Thermoleophilia</taxon>
        <taxon>Solirubrobacterales</taxon>
        <taxon>Solirubrobacteraceae</taxon>
        <taxon>Solirubrobacter</taxon>
    </lineage>
</organism>
<comment type="cofactor">
    <cofactor evidence="1">
        <name>Zn(2+)</name>
        <dbReference type="ChEBI" id="CHEBI:29105"/>
    </cofactor>
</comment>
<reference evidence="10 11" key="1">
    <citation type="submission" date="2018-10" db="EMBL/GenBank/DDBJ databases">
        <title>Genomic Encyclopedia of Archaeal and Bacterial Type Strains, Phase II (KMG-II): from individual species to whole genera.</title>
        <authorList>
            <person name="Goeker M."/>
        </authorList>
    </citation>
    <scope>NUCLEOTIDE SEQUENCE [LARGE SCALE GENOMIC DNA]</scope>
    <source>
        <strain evidence="10 11">DSM 14954</strain>
    </source>
</reference>
<feature type="domain" description="Peptidase M14" evidence="9">
    <location>
        <begin position="511"/>
        <end position="818"/>
    </location>
</feature>
<evidence type="ECO:0000256" key="6">
    <source>
        <dbReference type="ARBA" id="ARBA00023049"/>
    </source>
</evidence>
<dbReference type="PANTHER" id="PTHR11705">
    <property type="entry name" value="PROTEASE FAMILY M14 CARBOXYPEPTIDASE A,B"/>
    <property type="match status" value="1"/>
</dbReference>
<comment type="similarity">
    <text evidence="2 7">Belongs to the peptidase M14 family.</text>
</comment>
<evidence type="ECO:0000256" key="5">
    <source>
        <dbReference type="ARBA" id="ARBA00022833"/>
    </source>
</evidence>
<feature type="chain" id="PRO_5024983538" evidence="8">
    <location>
        <begin position="26"/>
        <end position="1093"/>
    </location>
</feature>
<protein>
    <submittedName>
        <fullName evidence="10">Chitobiase/beta-hexosaminidase-like protein</fullName>
    </submittedName>
</protein>
<dbReference type="EMBL" id="RBIL01000001">
    <property type="protein sequence ID" value="RKQ93515.1"/>
    <property type="molecule type" value="Genomic_DNA"/>
</dbReference>
<dbReference type="Gene3D" id="3.40.630.10">
    <property type="entry name" value="Zn peptidases"/>
    <property type="match status" value="1"/>
</dbReference>
<keyword evidence="4" id="KW-0378">Hydrolase</keyword>
<dbReference type="AlphaFoldDB" id="A0A660LH27"/>
<dbReference type="PROSITE" id="PS52035">
    <property type="entry name" value="PEPTIDASE_M14"/>
    <property type="match status" value="1"/>
</dbReference>
<dbReference type="GO" id="GO:0008270">
    <property type="term" value="F:zinc ion binding"/>
    <property type="evidence" value="ECO:0007669"/>
    <property type="project" value="InterPro"/>
</dbReference>
<name>A0A660LH27_9ACTN</name>
<dbReference type="SUPFAM" id="SSF53187">
    <property type="entry name" value="Zn-dependent exopeptidases"/>
    <property type="match status" value="1"/>
</dbReference>
<dbReference type="Proteomes" id="UP000278962">
    <property type="component" value="Unassembled WGS sequence"/>
</dbReference>
<dbReference type="Gene3D" id="2.60.120.380">
    <property type="match status" value="1"/>
</dbReference>